<comment type="catalytic activity">
    <reaction evidence="1 14 15 16">
        <text>Endonucleolytic cleavage to 5'-phosphomonoester.</text>
        <dbReference type="EC" id="3.1.26.4"/>
    </reaction>
</comment>
<keyword evidence="9 14" id="KW-0540">Nuclease</keyword>
<dbReference type="HAMAP" id="MF_00052_B">
    <property type="entry name" value="RNase_HII_B"/>
    <property type="match status" value="1"/>
</dbReference>
<evidence type="ECO:0000313" key="18">
    <source>
        <dbReference type="EMBL" id="BDG09459.1"/>
    </source>
</evidence>
<evidence type="ECO:0000256" key="14">
    <source>
        <dbReference type="HAMAP-Rule" id="MF_00052"/>
    </source>
</evidence>
<evidence type="ECO:0000256" key="4">
    <source>
        <dbReference type="ARBA" id="ARBA00004496"/>
    </source>
</evidence>
<keyword evidence="8 14" id="KW-0963">Cytoplasm</keyword>
<dbReference type="NCBIfam" id="NF000595">
    <property type="entry name" value="PRK00015.1-3"/>
    <property type="match status" value="1"/>
</dbReference>
<evidence type="ECO:0000256" key="5">
    <source>
        <dbReference type="ARBA" id="ARBA00007383"/>
    </source>
</evidence>
<dbReference type="PROSITE" id="PS51975">
    <property type="entry name" value="RNASE_H_2"/>
    <property type="match status" value="1"/>
</dbReference>
<feature type="binding site" evidence="14 15">
    <location>
        <position position="84"/>
    </location>
    <ligand>
        <name>a divalent metal cation</name>
        <dbReference type="ChEBI" id="CHEBI:60240"/>
    </ligand>
</feature>
<comment type="subcellular location">
    <subcellularLocation>
        <location evidence="4 14">Cytoplasm</location>
    </subcellularLocation>
</comment>
<dbReference type="PANTHER" id="PTHR10954">
    <property type="entry name" value="RIBONUCLEASE H2 SUBUNIT A"/>
    <property type="match status" value="1"/>
</dbReference>
<dbReference type="InterPro" id="IPR036397">
    <property type="entry name" value="RNaseH_sf"/>
</dbReference>
<evidence type="ECO:0000256" key="10">
    <source>
        <dbReference type="ARBA" id="ARBA00022723"/>
    </source>
</evidence>
<dbReference type="PANTHER" id="PTHR10954:SF18">
    <property type="entry name" value="RIBONUCLEASE HII"/>
    <property type="match status" value="1"/>
</dbReference>
<dbReference type="NCBIfam" id="NF000594">
    <property type="entry name" value="PRK00015.1-1"/>
    <property type="match status" value="1"/>
</dbReference>
<evidence type="ECO:0000256" key="9">
    <source>
        <dbReference type="ARBA" id="ARBA00022722"/>
    </source>
</evidence>
<dbReference type="EMBL" id="AP025592">
    <property type="protein sequence ID" value="BDG09459.1"/>
    <property type="molecule type" value="Genomic_DNA"/>
</dbReference>
<accession>A0ABN6N8D7</accession>
<proteinExistence type="inferred from homology"/>
<gene>
    <name evidence="14" type="primary">rnhB</name>
    <name evidence="18" type="ORF">AMPC_25720</name>
</gene>
<dbReference type="Gene3D" id="3.30.420.10">
    <property type="entry name" value="Ribonuclease H-like superfamily/Ribonuclease H"/>
    <property type="match status" value="1"/>
</dbReference>
<dbReference type="CDD" id="cd07182">
    <property type="entry name" value="RNase_HII_bacteria_HII_like"/>
    <property type="match status" value="1"/>
</dbReference>
<keyword evidence="10 14" id="KW-0479">Metal-binding</keyword>
<comment type="similarity">
    <text evidence="5 14 16">Belongs to the RNase HII family.</text>
</comment>
<dbReference type="SUPFAM" id="SSF53098">
    <property type="entry name" value="Ribonuclease H-like"/>
    <property type="match status" value="1"/>
</dbReference>
<dbReference type="EC" id="3.1.26.4" evidence="6 14"/>
<evidence type="ECO:0000256" key="13">
    <source>
        <dbReference type="ARBA" id="ARBA00023211"/>
    </source>
</evidence>
<evidence type="ECO:0000256" key="16">
    <source>
        <dbReference type="RuleBase" id="RU003515"/>
    </source>
</evidence>
<feature type="binding site" evidence="14 15">
    <location>
        <position position="85"/>
    </location>
    <ligand>
        <name>a divalent metal cation</name>
        <dbReference type="ChEBI" id="CHEBI:60240"/>
    </ligand>
</feature>
<name>A0ABN6N8D7_9BACT</name>
<comment type="cofactor">
    <cofactor evidence="14 15">
        <name>Mn(2+)</name>
        <dbReference type="ChEBI" id="CHEBI:29035"/>
    </cofactor>
    <cofactor evidence="14 15">
        <name>Mg(2+)</name>
        <dbReference type="ChEBI" id="CHEBI:18420"/>
    </cofactor>
    <text evidence="14 15">Manganese or magnesium. Binds 1 divalent metal ion per monomer in the absence of substrate. May bind a second metal ion after substrate binding.</text>
</comment>
<reference evidence="19" key="1">
    <citation type="journal article" date="2022" name="Int. J. Syst. Evol. Microbiol.">
        <title>Anaeromyxobacter oryzae sp. nov., Anaeromyxobacter diazotrophicus sp. nov. and Anaeromyxobacter paludicola sp. nov., isolated from paddy soils.</title>
        <authorList>
            <person name="Itoh H."/>
            <person name="Xu Z."/>
            <person name="Mise K."/>
            <person name="Masuda Y."/>
            <person name="Ushijima N."/>
            <person name="Hayakawa C."/>
            <person name="Shiratori Y."/>
            <person name="Senoo K."/>
        </authorList>
    </citation>
    <scope>NUCLEOTIDE SEQUENCE [LARGE SCALE GENOMIC DNA]</scope>
    <source>
        <strain evidence="19">Red630</strain>
    </source>
</reference>
<dbReference type="InterPro" id="IPR012337">
    <property type="entry name" value="RNaseH-like_sf"/>
</dbReference>
<keyword evidence="19" id="KW-1185">Reference proteome</keyword>
<sequence>MTPDRLARMSVAELRIHFLGQDRPLTAECEAALAADARAGARAVYDAILKRRRENRAEGQRLRHLLEWESRLWAAGVTRIAGVDEAGVAPLAGPVVSAAVILPRDFRPRGIDDSKQLDAAERERLAAEVKAAAVCWAVGMASVEEIDTINIYRASLLSMRRAVQGLPVVPEHLLIDARKLPELKIPQDGIIHGDALSLTIAAASILAKTTRDALMADLDRVHPGYGFARHKGYPTAEHFRALESLGACPIHRRSFAPVRQALGLEPVQEELFAPPKDAAGEG</sequence>
<protein>
    <recommendedName>
        <fullName evidence="7 14">Ribonuclease HII</fullName>
        <shortName evidence="14">RNase HII</shortName>
        <ecNumber evidence="6 14">3.1.26.4</ecNumber>
    </recommendedName>
</protein>
<keyword evidence="11 14" id="KW-0255">Endonuclease</keyword>
<dbReference type="InterPro" id="IPR024567">
    <property type="entry name" value="RNase_HII/HIII_dom"/>
</dbReference>
<evidence type="ECO:0000256" key="12">
    <source>
        <dbReference type="ARBA" id="ARBA00022801"/>
    </source>
</evidence>
<evidence type="ECO:0000313" key="19">
    <source>
        <dbReference type="Proteomes" id="UP001162734"/>
    </source>
</evidence>
<organism evidence="18 19">
    <name type="scientific">Anaeromyxobacter paludicola</name>
    <dbReference type="NCBI Taxonomy" id="2918171"/>
    <lineage>
        <taxon>Bacteria</taxon>
        <taxon>Pseudomonadati</taxon>
        <taxon>Myxococcota</taxon>
        <taxon>Myxococcia</taxon>
        <taxon>Myxococcales</taxon>
        <taxon>Cystobacterineae</taxon>
        <taxon>Anaeromyxobacteraceae</taxon>
        <taxon>Anaeromyxobacter</taxon>
    </lineage>
</organism>
<feature type="binding site" evidence="14 15">
    <location>
        <position position="176"/>
    </location>
    <ligand>
        <name>a divalent metal cation</name>
        <dbReference type="ChEBI" id="CHEBI:60240"/>
    </ligand>
</feature>
<evidence type="ECO:0000256" key="8">
    <source>
        <dbReference type="ARBA" id="ARBA00022490"/>
    </source>
</evidence>
<evidence type="ECO:0000256" key="7">
    <source>
        <dbReference type="ARBA" id="ARBA00019179"/>
    </source>
</evidence>
<dbReference type="InterPro" id="IPR001352">
    <property type="entry name" value="RNase_HII/HIII"/>
</dbReference>
<feature type="domain" description="RNase H type-2" evidence="17">
    <location>
        <begin position="78"/>
        <end position="267"/>
    </location>
</feature>
<dbReference type="InterPro" id="IPR022898">
    <property type="entry name" value="RNase_HII"/>
</dbReference>
<evidence type="ECO:0000256" key="15">
    <source>
        <dbReference type="PROSITE-ProRule" id="PRU01319"/>
    </source>
</evidence>
<dbReference type="Proteomes" id="UP001162734">
    <property type="component" value="Chromosome"/>
</dbReference>
<dbReference type="Pfam" id="PF01351">
    <property type="entry name" value="RNase_HII"/>
    <property type="match status" value="1"/>
</dbReference>
<comment type="cofactor">
    <cofactor evidence="2">
        <name>Mg(2+)</name>
        <dbReference type="ChEBI" id="CHEBI:18420"/>
    </cofactor>
</comment>
<evidence type="ECO:0000256" key="6">
    <source>
        <dbReference type="ARBA" id="ARBA00012180"/>
    </source>
</evidence>
<evidence type="ECO:0000259" key="17">
    <source>
        <dbReference type="PROSITE" id="PS51975"/>
    </source>
</evidence>
<evidence type="ECO:0000256" key="2">
    <source>
        <dbReference type="ARBA" id="ARBA00001946"/>
    </source>
</evidence>
<comment type="function">
    <text evidence="3 14 16">Endonuclease that specifically degrades the RNA of RNA-DNA hybrids.</text>
</comment>
<evidence type="ECO:0000256" key="3">
    <source>
        <dbReference type="ARBA" id="ARBA00004065"/>
    </source>
</evidence>
<evidence type="ECO:0000256" key="11">
    <source>
        <dbReference type="ARBA" id="ARBA00022759"/>
    </source>
</evidence>
<keyword evidence="12 14" id="KW-0378">Hydrolase</keyword>
<evidence type="ECO:0000256" key="1">
    <source>
        <dbReference type="ARBA" id="ARBA00000077"/>
    </source>
</evidence>
<keyword evidence="13 14" id="KW-0464">Manganese</keyword>